<evidence type="ECO:0000256" key="1">
    <source>
        <dbReference type="SAM" id="MobiDB-lite"/>
    </source>
</evidence>
<proteinExistence type="predicted"/>
<dbReference type="Proteomes" id="UP001239445">
    <property type="component" value="Unassembled WGS sequence"/>
</dbReference>
<protein>
    <submittedName>
        <fullName evidence="2">Uncharacterized protein</fullName>
    </submittedName>
</protein>
<evidence type="ECO:0000313" key="2">
    <source>
        <dbReference type="EMBL" id="KAK1756391.1"/>
    </source>
</evidence>
<dbReference type="EMBL" id="MU839832">
    <property type="protein sequence ID" value="KAK1756391.1"/>
    <property type="molecule type" value="Genomic_DNA"/>
</dbReference>
<comment type="caution">
    <text evidence="2">The sequence shown here is derived from an EMBL/GenBank/DDBJ whole genome shotgun (WGS) entry which is preliminary data.</text>
</comment>
<feature type="region of interest" description="Disordered" evidence="1">
    <location>
        <begin position="160"/>
        <end position="202"/>
    </location>
</feature>
<evidence type="ECO:0000313" key="3">
    <source>
        <dbReference type="Proteomes" id="UP001239445"/>
    </source>
</evidence>
<gene>
    <name evidence="2" type="ORF">QBC47DRAFT_444887</name>
</gene>
<keyword evidence="3" id="KW-1185">Reference proteome</keyword>
<name>A0AAJ0BDR9_9PEZI</name>
<organism evidence="2 3">
    <name type="scientific">Echria macrotheca</name>
    <dbReference type="NCBI Taxonomy" id="438768"/>
    <lineage>
        <taxon>Eukaryota</taxon>
        <taxon>Fungi</taxon>
        <taxon>Dikarya</taxon>
        <taxon>Ascomycota</taxon>
        <taxon>Pezizomycotina</taxon>
        <taxon>Sordariomycetes</taxon>
        <taxon>Sordariomycetidae</taxon>
        <taxon>Sordariales</taxon>
        <taxon>Schizotheciaceae</taxon>
        <taxon>Echria</taxon>
    </lineage>
</organism>
<feature type="non-terminal residue" evidence="2">
    <location>
        <position position="325"/>
    </location>
</feature>
<feature type="region of interest" description="Disordered" evidence="1">
    <location>
        <begin position="91"/>
        <end position="130"/>
    </location>
</feature>
<feature type="non-terminal residue" evidence="2">
    <location>
        <position position="1"/>
    </location>
</feature>
<accession>A0AAJ0BDR9</accession>
<dbReference type="AlphaFoldDB" id="A0AAJ0BDR9"/>
<reference evidence="2" key="1">
    <citation type="submission" date="2023-06" db="EMBL/GenBank/DDBJ databases">
        <title>Genome-scale phylogeny and comparative genomics of the fungal order Sordariales.</title>
        <authorList>
            <consortium name="Lawrence Berkeley National Laboratory"/>
            <person name="Hensen N."/>
            <person name="Bonometti L."/>
            <person name="Westerberg I."/>
            <person name="Brannstrom I.O."/>
            <person name="Guillou S."/>
            <person name="Cros-Aarteil S."/>
            <person name="Calhoun S."/>
            <person name="Haridas S."/>
            <person name="Kuo A."/>
            <person name="Mondo S."/>
            <person name="Pangilinan J."/>
            <person name="Riley R."/>
            <person name="Labutti K."/>
            <person name="Andreopoulos B."/>
            <person name="Lipzen A."/>
            <person name="Chen C."/>
            <person name="Yanf M."/>
            <person name="Daum C."/>
            <person name="Ng V."/>
            <person name="Clum A."/>
            <person name="Steindorff A."/>
            <person name="Ohm R."/>
            <person name="Martin F."/>
            <person name="Silar P."/>
            <person name="Natvig D."/>
            <person name="Lalanne C."/>
            <person name="Gautier V."/>
            <person name="Ament-Velasquez S.L."/>
            <person name="Kruys A."/>
            <person name="Hutchinson M.I."/>
            <person name="Powell A.J."/>
            <person name="Barry K."/>
            <person name="Miller A.N."/>
            <person name="Grigoriev I.V."/>
            <person name="Debuchy R."/>
            <person name="Gladieux P."/>
            <person name="Thoren M.H."/>
            <person name="Johannesson H."/>
        </authorList>
    </citation>
    <scope>NUCLEOTIDE SEQUENCE</scope>
    <source>
        <strain evidence="2">PSN4</strain>
    </source>
</reference>
<sequence>GKDSRKEELKERGGSDLALRKNGRQGAISQNLQLHLHPLLLAAVRTNKEPNLGIQTKKLTGLAVPASVIGTPGDRGRAVQKGSLRVRILQRGHGRKEDRRGGGNLEEITGGAGNMEHITGRGGTGGDRNLEEITRSRKRSGETTTGSLSDHLLISSIKVADRHSRSPAVGSNSRGRKRRGTTNDGQGKLVHLSTSGDGLPTGSLDGETVLAAEMSLPGGHDGVVDGSRAFDTGLGVEELVLGVPVPLAVTFVALKAADAARLGRAEVARGAHTRGKETRSILGVGASSSVPAPGASRQGQVCELHLTDVADRVRLLTTGWLRGHH</sequence>